<keyword evidence="3" id="KW-1185">Reference proteome</keyword>
<feature type="compositionally biased region" description="Gly residues" evidence="1">
    <location>
        <begin position="54"/>
        <end position="64"/>
    </location>
</feature>
<dbReference type="EMBL" id="ML220119">
    <property type="protein sequence ID" value="TGZ81348.1"/>
    <property type="molecule type" value="Genomic_DNA"/>
</dbReference>
<dbReference type="InParanoid" id="A0A4S2MXD5"/>
<reference evidence="2 3" key="1">
    <citation type="submission" date="2019-04" db="EMBL/GenBank/DDBJ databases">
        <title>Comparative genomics and transcriptomics to analyze fruiting body development in filamentous ascomycetes.</title>
        <authorList>
            <consortium name="DOE Joint Genome Institute"/>
            <person name="Lutkenhaus R."/>
            <person name="Traeger S."/>
            <person name="Breuer J."/>
            <person name="Kuo A."/>
            <person name="Lipzen A."/>
            <person name="Pangilinan J."/>
            <person name="Dilworth D."/>
            <person name="Sandor L."/>
            <person name="Poggeler S."/>
            <person name="Barry K."/>
            <person name="Grigoriev I.V."/>
            <person name="Nowrousian M."/>
        </authorList>
    </citation>
    <scope>NUCLEOTIDE SEQUENCE [LARGE SCALE GENOMIC DNA]</scope>
    <source>
        <strain evidence="2 3">CBS 389.68</strain>
    </source>
</reference>
<proteinExistence type="predicted"/>
<accession>A0A4S2MXD5</accession>
<name>A0A4S2MXD5_9PEZI</name>
<dbReference type="Proteomes" id="UP000298138">
    <property type="component" value="Unassembled WGS sequence"/>
</dbReference>
<feature type="region of interest" description="Disordered" evidence="1">
    <location>
        <begin position="44"/>
        <end position="67"/>
    </location>
</feature>
<evidence type="ECO:0000313" key="3">
    <source>
        <dbReference type="Proteomes" id="UP000298138"/>
    </source>
</evidence>
<organism evidence="2 3">
    <name type="scientific">Ascodesmis nigricans</name>
    <dbReference type="NCBI Taxonomy" id="341454"/>
    <lineage>
        <taxon>Eukaryota</taxon>
        <taxon>Fungi</taxon>
        <taxon>Dikarya</taxon>
        <taxon>Ascomycota</taxon>
        <taxon>Pezizomycotina</taxon>
        <taxon>Pezizomycetes</taxon>
        <taxon>Pezizales</taxon>
        <taxon>Ascodesmidaceae</taxon>
        <taxon>Ascodesmis</taxon>
    </lineage>
</organism>
<gene>
    <name evidence="2" type="ORF">EX30DRAFT_340634</name>
</gene>
<dbReference type="AlphaFoldDB" id="A0A4S2MXD5"/>
<evidence type="ECO:0000313" key="2">
    <source>
        <dbReference type="EMBL" id="TGZ81348.1"/>
    </source>
</evidence>
<sequence length="83" mass="8715">MDGWMEECPTERLLEMDLGWRLETAGTVVLESVSTHAHAGAMYTFPDAGRRGGRGGGGGGGGGVEAKRRNELGDQALLVELIG</sequence>
<protein>
    <submittedName>
        <fullName evidence="2">Uncharacterized protein</fullName>
    </submittedName>
</protein>
<evidence type="ECO:0000256" key="1">
    <source>
        <dbReference type="SAM" id="MobiDB-lite"/>
    </source>
</evidence>